<dbReference type="GO" id="GO:0046872">
    <property type="term" value="F:metal ion binding"/>
    <property type="evidence" value="ECO:0007669"/>
    <property type="project" value="UniProtKB-KW"/>
</dbReference>
<dbReference type="Pfam" id="PF04664">
    <property type="entry name" value="OGFr_N"/>
    <property type="match status" value="1"/>
</dbReference>
<feature type="binding site" evidence="1">
    <location>
        <position position="247"/>
    </location>
    <ligand>
        <name>Mg(2+)</name>
        <dbReference type="ChEBI" id="CHEBI:18420"/>
        <label>1</label>
    </ligand>
</feature>
<dbReference type="InterPro" id="IPR036705">
    <property type="entry name" value="Ribosyl_crysJ1_sf"/>
</dbReference>
<dbReference type="EMBL" id="WNDD01000035">
    <property type="protein sequence ID" value="MTV03824.1"/>
    <property type="molecule type" value="Genomic_DNA"/>
</dbReference>
<dbReference type="Gene3D" id="1.10.4080.10">
    <property type="entry name" value="ADP-ribosylation/Crystallin J1"/>
    <property type="match status" value="1"/>
</dbReference>
<proteinExistence type="predicted"/>
<dbReference type="Pfam" id="PF03747">
    <property type="entry name" value="ADP_ribosyl_GH"/>
    <property type="match status" value="1"/>
</dbReference>
<evidence type="ECO:0000313" key="4">
    <source>
        <dbReference type="Proteomes" id="UP000482671"/>
    </source>
</evidence>
<feature type="domain" description="Opioid growth factor receptor (OGFr) conserved" evidence="2">
    <location>
        <begin position="50"/>
        <end position="210"/>
    </location>
</feature>
<dbReference type="InterPro" id="IPR050792">
    <property type="entry name" value="ADP-ribosylglycohydrolase"/>
</dbReference>
<keyword evidence="1" id="KW-0460">Magnesium</keyword>
<dbReference type="GO" id="GO:0016020">
    <property type="term" value="C:membrane"/>
    <property type="evidence" value="ECO:0007669"/>
    <property type="project" value="InterPro"/>
</dbReference>
<feature type="binding site" evidence="1">
    <location>
        <position position="423"/>
    </location>
    <ligand>
        <name>Mg(2+)</name>
        <dbReference type="ChEBI" id="CHEBI:18420"/>
        <label>1</label>
    </ligand>
</feature>
<organism evidence="3 4">
    <name type="scientific">Parabacteroides merdae</name>
    <dbReference type="NCBI Taxonomy" id="46503"/>
    <lineage>
        <taxon>Bacteria</taxon>
        <taxon>Pseudomonadati</taxon>
        <taxon>Bacteroidota</taxon>
        <taxon>Bacteroidia</taxon>
        <taxon>Bacteroidales</taxon>
        <taxon>Tannerellaceae</taxon>
        <taxon>Parabacteroides</taxon>
    </lineage>
</organism>
<dbReference type="PANTHER" id="PTHR16222:SF12">
    <property type="entry name" value="ADP-RIBOSYLGLYCOHYDROLASE-RELATED"/>
    <property type="match status" value="1"/>
</dbReference>
<gene>
    <name evidence="3" type="ORF">GME02_19755</name>
</gene>
<feature type="binding site" evidence="1">
    <location>
        <position position="421"/>
    </location>
    <ligand>
        <name>Mg(2+)</name>
        <dbReference type="ChEBI" id="CHEBI:18420"/>
        <label>1</label>
    </ligand>
</feature>
<dbReference type="InterPro" id="IPR006757">
    <property type="entry name" value="OGF_rcpt"/>
</dbReference>
<dbReference type="PANTHER" id="PTHR16222">
    <property type="entry name" value="ADP-RIBOSYLGLYCOHYDROLASE"/>
    <property type="match status" value="1"/>
</dbReference>
<dbReference type="Proteomes" id="UP000482671">
    <property type="component" value="Unassembled WGS sequence"/>
</dbReference>
<comment type="caution">
    <text evidence="3">The sequence shown here is derived from an EMBL/GenBank/DDBJ whole genome shotgun (WGS) entry which is preliminary data.</text>
</comment>
<keyword evidence="1" id="KW-0479">Metal-binding</keyword>
<feature type="binding site" evidence="1">
    <location>
        <position position="249"/>
    </location>
    <ligand>
        <name>Mg(2+)</name>
        <dbReference type="ChEBI" id="CHEBI:18420"/>
        <label>1</label>
    </ligand>
</feature>
<evidence type="ECO:0000313" key="3">
    <source>
        <dbReference type="EMBL" id="MTV03824.1"/>
    </source>
</evidence>
<accession>A0A9Q4RHP2</accession>
<dbReference type="SUPFAM" id="SSF101478">
    <property type="entry name" value="ADP-ribosylglycohydrolase"/>
    <property type="match status" value="1"/>
</dbReference>
<dbReference type="AlphaFoldDB" id="A0A9Q4RHP2"/>
<reference evidence="3 4" key="1">
    <citation type="journal article" date="2019" name="Nat. Med.">
        <title>A library of human gut bacterial isolates paired with longitudinal multiomics data enables mechanistic microbiome research.</title>
        <authorList>
            <person name="Poyet M."/>
            <person name="Groussin M."/>
            <person name="Gibbons S.M."/>
            <person name="Avila-Pacheco J."/>
            <person name="Jiang X."/>
            <person name="Kearney S.M."/>
            <person name="Perrotta A.R."/>
            <person name="Berdy B."/>
            <person name="Zhao S."/>
            <person name="Lieberman T.D."/>
            <person name="Swanson P.K."/>
            <person name="Smith M."/>
            <person name="Roesemann S."/>
            <person name="Alexander J.E."/>
            <person name="Rich S.A."/>
            <person name="Livny J."/>
            <person name="Vlamakis H."/>
            <person name="Clish C."/>
            <person name="Bullock K."/>
            <person name="Deik A."/>
            <person name="Scott J."/>
            <person name="Pierce K.A."/>
            <person name="Xavier R.J."/>
            <person name="Alm E.J."/>
        </authorList>
    </citation>
    <scope>NUCLEOTIDE SEQUENCE [LARGE SCALE GENOMIC DNA]</scope>
    <source>
        <strain evidence="3 4">BIOML-A11</strain>
    </source>
</reference>
<evidence type="ECO:0000256" key="1">
    <source>
        <dbReference type="PIRSR" id="PIRSR605502-1"/>
    </source>
</evidence>
<feature type="binding site" evidence="1">
    <location>
        <position position="424"/>
    </location>
    <ligand>
        <name>Mg(2+)</name>
        <dbReference type="ChEBI" id="CHEBI:18420"/>
        <label>1</label>
    </ligand>
</feature>
<protein>
    <recommendedName>
        <fullName evidence="2">Opioid growth factor receptor (OGFr) conserved domain-containing protein</fullName>
    </recommendedName>
</protein>
<comment type="cofactor">
    <cofactor evidence="1">
        <name>Mg(2+)</name>
        <dbReference type="ChEBI" id="CHEBI:18420"/>
    </cofactor>
    <text evidence="1">Binds 2 magnesium ions per subunit.</text>
</comment>
<sequence length="483" mass="55638">MWLKGLLNLYIKIMLNRLKHLFGDKKNKEFGINNITPIEKIAPKEQIDLIRFFKNELPDSKGRYHKDILQFNHEQIEYNHDFIQWILPTIDKSQFHPEAPTIDGHFKEQLQHDDLAKSNYCKTCQLYLNYIGFHCNKRRIQCQITGRLYELPFHNQLRITRMLNSLNQVGNNQCSTNLYHAIISEIKPDSDKINNSTLEYWAKTQRINRNCNILIGAIAGDIIGSIYEFNPIKSIDFPLFKEHSRFTDDTVMTIANADWLLTGDSLSGIMLDYGNRYPRAGYGKSFYNWLQKDIPQPYNSFGNGSAMRVSPVGWVLDTLEETLKKAKESAEITHNHPEGIKGAQATAACIYLARTGKSKQEIKGYIESTFGYNLSRTCDEIRIAYQFDVTCQGSVPESIIAFLESKDFEDAIRLAISLGGDADTMGAITGSIAEAYYRNVPDHIKEEILKRLPEEFINVMEKFYKKFIMKNDDKFSDKNKSNQ</sequence>
<name>A0A9Q4RHP2_9BACT</name>
<feature type="binding site" evidence="1">
    <location>
        <position position="248"/>
    </location>
    <ligand>
        <name>Mg(2+)</name>
        <dbReference type="ChEBI" id="CHEBI:18420"/>
        <label>1</label>
    </ligand>
</feature>
<evidence type="ECO:0000259" key="2">
    <source>
        <dbReference type="Pfam" id="PF04664"/>
    </source>
</evidence>
<dbReference type="GO" id="GO:0038023">
    <property type="term" value="F:signaling receptor activity"/>
    <property type="evidence" value="ECO:0007669"/>
    <property type="project" value="InterPro"/>
</dbReference>
<dbReference type="InterPro" id="IPR005502">
    <property type="entry name" value="Ribosyl_crysJ1"/>
</dbReference>